<organism evidence="1 2">
    <name type="scientific">Candidatus Enterococcus palustris</name>
    <dbReference type="NCBI Taxonomy" id="1834189"/>
    <lineage>
        <taxon>Bacteria</taxon>
        <taxon>Bacillati</taxon>
        <taxon>Bacillota</taxon>
        <taxon>Bacilli</taxon>
        <taxon>Lactobacillales</taxon>
        <taxon>Enterococcaceae</taxon>
        <taxon>Enterococcus</taxon>
    </lineage>
</organism>
<proteinExistence type="predicted"/>
<gene>
    <name evidence="1" type="ORF">A5821_003030</name>
</gene>
<keyword evidence="2" id="KW-1185">Reference proteome</keyword>
<protein>
    <recommendedName>
        <fullName evidence="3">WxL domain-containing protein</fullName>
    </recommendedName>
</protein>
<evidence type="ECO:0000313" key="1">
    <source>
        <dbReference type="EMBL" id="WYK01893.1"/>
    </source>
</evidence>
<dbReference type="EMBL" id="CP147244">
    <property type="protein sequence ID" value="WYK01893.1"/>
    <property type="molecule type" value="Genomic_DNA"/>
</dbReference>
<evidence type="ECO:0008006" key="3">
    <source>
        <dbReference type="Google" id="ProtNLM"/>
    </source>
</evidence>
<name>A0AAQ3WAZ7_9ENTE</name>
<sequence>MLSVIIPVLGIGLWWSQTSTLLRAEQEPSTGENEVAPAKEAETQSLSKLGRALTAISNERGLSATPRILTVNQNGSFPTAGTSTTELQKLVTNLSIPTPSTGITWEYVDIDGKPITPNSTNVGFQTVYIKITEKTGSSSIQVPIPVNVINSNAVSLFSGQVRLVSDSSVIIPVDQMTGKTEEERKDVIRKIANVSAWNTETGEILPVEVTSAALDGSLGYKNVIFSVELGGKTEQTSKYMTIFGATVKSPYYFTVAQGTTFNIGTSGANLFDKYQSSAGAVAGNATYKWVADKEGTDTVPANTFDTSKTGFKMGYIKMTDKATAVSTIIPIPITITDDSSIVDTTDKFGYNFTKNLNVLKKSEISGVKDSELIETITNNLGPEAWDAVTGEKLPIKITNLNGLTSDSLIGSYQISLTITLANNTQKNVSLPIALLSDSVFPDSVDGWTSIPLNAKDGYIENPINKSKLGFNKRGLTVGNLSSHYGFIIKDSSNLTYTFGESLVSNIPFVNGKLVYPVNSSSDSNNSAERSMGIGRGSNPQFTQQFFLKKGKELKEILIDTDKKLIYVYDLGISRNLNFSVNLTTYNADSETKTIGMLENVDTYYGSDTVPLYSSGNNSGFYMRASSTKRFSIKLKDGKGNYLSAYTMQAPGAFRASSQYPKAANNLYDSNWFRSDFSRPGIEQYNLKRDEVIISGIDTAYQLGAPHTPVASNQALKTGYEVFAGTELPYMIITADPPEWNVYPDYKDNEFKTNYNLSQIPDVGGNGTLYVEYPNGQKAELPFVANDTKQFNGELTIPRATLPDKLNEETGTIKQYVTNLLAIYEKESTMEGLTSEEYNLTVNVYNLGGTPIAQTVKQGTAWSKSAADLIKDPVILPGHKAAFEFVDGQPDTSKIGLQVVKIRMTDSDEPTQTTIIEVPINVIEGTVPTTGLTVAANDFSVSKGKVSGLSEADIKAMILKESKVKAWDNTTGLSTGITVSVITTDLTADSTVGQQYKATIRGTKDNLTSDTTITITVGKPLSAEAVTQTIPLGSDEQYWTADRLQQTVKNVMDGDNEVSNYKVNLLTPPITSRVTDNEAMLVEVVDEADSSQAVKIEIPIKVSWGNAITLGGSETDVSKAGQSTLALTLHEDDKNKPYLRSAYGNLPSLNEQMPLASNDPNVPFYQFTYLNMSNQATGQSNAKEVNDGPNAVNDVTIQGLGSQTPAQLVDQLGTNGKLSVNYGDVLKVYVKQGQHALYTNNQGPAQPLADLPNNETIFVLVTKDGFKPLYFNQLTPKEVSIASESTSTTALYDAHYNSLAAYFTTSGSSSNYTQIKPNGFKTYPKLNLAVGESDNGRVLVAEPTSTTSNQYVTYAYDTTFVGTGPELQIVSPLSSLSFGSQTIKSQTQEIKRTDPNWGFTVLDSRQTKAAWVIQAKMSEPFKTSGANSKQLKGAELKLKQASGTISLNSGYQTIYTKENPGASNNVTWSAEQGFFLQVPPGVIDKDAVYSTDVEFILTSAP</sequence>
<reference evidence="1" key="2">
    <citation type="submission" date="2024-03" db="EMBL/GenBank/DDBJ databases">
        <title>The Genome Sequence of Enterococcus sp. DIV0205d.</title>
        <authorList>
            <consortium name="The Broad Institute Genomics Platform"/>
            <consortium name="The Broad Institute Microbial Omics Core"/>
            <consortium name="The Broad Institute Genomic Center for Infectious Diseases"/>
            <person name="Earl A."/>
            <person name="Manson A."/>
            <person name="Gilmore M."/>
            <person name="Schwartman J."/>
            <person name="Shea T."/>
            <person name="Abouelleil A."/>
            <person name="Cao P."/>
            <person name="Chapman S."/>
            <person name="Cusick C."/>
            <person name="Young S."/>
            <person name="Neafsey D."/>
            <person name="Nusbaum C."/>
            <person name="Birren B."/>
        </authorList>
    </citation>
    <scope>NUCLEOTIDE SEQUENCE</scope>
    <source>
        <strain evidence="1">7F3_DIV0205</strain>
    </source>
</reference>
<reference evidence="1" key="1">
    <citation type="submission" date="2017-05" db="EMBL/GenBank/DDBJ databases">
        <authorList>
            <consortium name="The Broad Institute Genomics Platform"/>
            <consortium name="The Broad Institute Genomic Center for Infectious Diseases"/>
            <person name="Earl A."/>
            <person name="Manson A."/>
            <person name="Schwartman J."/>
            <person name="Gilmore M."/>
            <person name="Abouelleil A."/>
            <person name="Cao P."/>
            <person name="Chapman S."/>
            <person name="Cusick C."/>
            <person name="Shea T."/>
            <person name="Young S."/>
            <person name="Neafsey D."/>
            <person name="Nusbaum C."/>
            <person name="Birren B."/>
        </authorList>
    </citation>
    <scope>NUCLEOTIDE SEQUENCE</scope>
    <source>
        <strain evidence="1">7F3_DIV0205</strain>
    </source>
</reference>
<dbReference type="Proteomes" id="UP000194948">
    <property type="component" value="Chromosome"/>
</dbReference>
<evidence type="ECO:0000313" key="2">
    <source>
        <dbReference type="Proteomes" id="UP000194948"/>
    </source>
</evidence>
<accession>A0AAQ3WAZ7</accession>